<name>A0A7G9B6R2_9FIRM</name>
<evidence type="ECO:0000256" key="7">
    <source>
        <dbReference type="ARBA" id="ARBA00023136"/>
    </source>
</evidence>
<keyword evidence="3" id="KW-1003">Cell membrane</keyword>
<feature type="transmembrane region" description="Helical" evidence="10">
    <location>
        <begin position="160"/>
        <end position="182"/>
    </location>
</feature>
<keyword evidence="14" id="KW-1185">Reference proteome</keyword>
<dbReference type="InterPro" id="IPR014032">
    <property type="entry name" value="Peptidase_A24A_bac"/>
</dbReference>
<evidence type="ECO:0000256" key="3">
    <source>
        <dbReference type="ARBA" id="ARBA00022475"/>
    </source>
</evidence>
<dbReference type="GO" id="GO:0006465">
    <property type="term" value="P:signal peptide processing"/>
    <property type="evidence" value="ECO:0007669"/>
    <property type="project" value="TreeGrafter"/>
</dbReference>
<dbReference type="GO" id="GO:0008168">
    <property type="term" value="F:methyltransferase activity"/>
    <property type="evidence" value="ECO:0007669"/>
    <property type="project" value="UniProtKB-KW"/>
</dbReference>
<reference evidence="13 14" key="1">
    <citation type="submission" date="2020-08" db="EMBL/GenBank/DDBJ databases">
        <authorList>
            <person name="Liu C."/>
            <person name="Sun Q."/>
        </authorList>
    </citation>
    <scope>NUCLEOTIDE SEQUENCE [LARGE SCALE GENOMIC DNA]</scope>
    <source>
        <strain evidence="13 14">NSJ-62</strain>
    </source>
</reference>
<gene>
    <name evidence="13" type="ORF">H8790_04285</name>
</gene>
<dbReference type="EC" id="3.4.23.43" evidence="9"/>
<keyword evidence="6 10" id="KW-1133">Transmembrane helix</keyword>
<dbReference type="PANTHER" id="PTHR30487">
    <property type="entry name" value="TYPE 4 PREPILIN-LIKE PROTEINS LEADER PEPTIDE-PROCESSING ENZYME"/>
    <property type="match status" value="1"/>
</dbReference>
<comment type="catalytic activity">
    <reaction evidence="9">
        <text>Typically cleaves a -Gly-|-Phe- bond to release an N-terminal, basic peptide of 5-8 residues from type IV prepilin, and then N-methylates the new N-terminal amino group, the methyl donor being S-adenosyl-L-methionine.</text>
        <dbReference type="EC" id="3.4.23.43"/>
    </reaction>
</comment>
<dbReference type="Pfam" id="PF01478">
    <property type="entry name" value="Peptidase_A24"/>
    <property type="match status" value="1"/>
</dbReference>
<dbReference type="InterPro" id="IPR000045">
    <property type="entry name" value="Prepilin_IV_endopep_pep"/>
</dbReference>
<evidence type="ECO:0000256" key="2">
    <source>
        <dbReference type="ARBA" id="ARBA00005801"/>
    </source>
</evidence>
<keyword evidence="5 9" id="KW-0812">Transmembrane</keyword>
<evidence type="ECO:0000313" key="13">
    <source>
        <dbReference type="EMBL" id="QNL45243.1"/>
    </source>
</evidence>
<evidence type="ECO:0000256" key="10">
    <source>
        <dbReference type="SAM" id="Phobius"/>
    </source>
</evidence>
<dbReference type="AlphaFoldDB" id="A0A7G9B6R2"/>
<keyword evidence="9" id="KW-0808">Transferase</keyword>
<evidence type="ECO:0000259" key="11">
    <source>
        <dbReference type="Pfam" id="PF01478"/>
    </source>
</evidence>
<evidence type="ECO:0000256" key="4">
    <source>
        <dbReference type="ARBA" id="ARBA00022519"/>
    </source>
</evidence>
<dbReference type="KEGG" id="ohi:H8790_04285"/>
<evidence type="ECO:0000256" key="1">
    <source>
        <dbReference type="ARBA" id="ARBA00004429"/>
    </source>
</evidence>
<keyword evidence="9" id="KW-0511">Multifunctional enzyme</keyword>
<feature type="transmembrane region" description="Helical" evidence="10">
    <location>
        <begin position="237"/>
        <end position="262"/>
    </location>
</feature>
<protein>
    <recommendedName>
        <fullName evidence="9">Prepilin leader peptidase/N-methyltransferase</fullName>
        <ecNumber evidence="9">2.1.1.-</ecNumber>
        <ecNumber evidence="9">3.4.23.43</ecNumber>
    </recommendedName>
</protein>
<evidence type="ECO:0000259" key="12">
    <source>
        <dbReference type="Pfam" id="PF06750"/>
    </source>
</evidence>
<organism evidence="13 14">
    <name type="scientific">Oscillibacter hominis</name>
    <dbReference type="NCBI Taxonomy" id="2763056"/>
    <lineage>
        <taxon>Bacteria</taxon>
        <taxon>Bacillati</taxon>
        <taxon>Bacillota</taxon>
        <taxon>Clostridia</taxon>
        <taxon>Eubacteriales</taxon>
        <taxon>Oscillospiraceae</taxon>
        <taxon>Oscillibacter</taxon>
    </lineage>
</organism>
<sequence>MLHLTPAVTAYILTLSALLGLVLGSFSNCAAWRMAHGESVAKGRSHCGACGHTLSPRELIPVVSWALQKGRCRHCGAPVSVRYPLTEGFTALAFLLIVLRYDVTLDTLQFWILTLLLLAIALVDLDTGYIPDSLVLGILLDFAVVTALRGGPFWRLWLEGIFNGAAVALPLLGLVLIMDRVLGRESMGGGDIKLIFAVGLFFHWSCNLFTLLLACLLGIAFALIFRSVRTEDGEGAFPFGPAIAAAAFLSILAAEPVVQAYLSLF</sequence>
<comment type="similarity">
    <text evidence="2 8">Belongs to the peptidase A24 family.</text>
</comment>
<feature type="transmembrane region" description="Helical" evidence="10">
    <location>
        <begin position="194"/>
        <end position="225"/>
    </location>
</feature>
<accession>A0A7G9B6R2</accession>
<evidence type="ECO:0000256" key="5">
    <source>
        <dbReference type="ARBA" id="ARBA00022692"/>
    </source>
</evidence>
<proteinExistence type="inferred from homology"/>
<dbReference type="InterPro" id="IPR010627">
    <property type="entry name" value="Prepilin_pept_A24_N"/>
</dbReference>
<dbReference type="Proteomes" id="UP000515960">
    <property type="component" value="Chromosome"/>
</dbReference>
<dbReference type="GO" id="GO:0032259">
    <property type="term" value="P:methylation"/>
    <property type="evidence" value="ECO:0007669"/>
    <property type="project" value="UniProtKB-KW"/>
</dbReference>
<evidence type="ECO:0000256" key="6">
    <source>
        <dbReference type="ARBA" id="ARBA00022989"/>
    </source>
</evidence>
<dbReference type="RefSeq" id="WP_187333696.1">
    <property type="nucleotide sequence ID" value="NZ_CP060490.1"/>
</dbReference>
<keyword evidence="4" id="KW-0997">Cell inner membrane</keyword>
<keyword evidence="9" id="KW-0645">Protease</keyword>
<feature type="transmembrane region" description="Helical" evidence="10">
    <location>
        <begin position="134"/>
        <end position="154"/>
    </location>
</feature>
<dbReference type="PANTHER" id="PTHR30487:SF0">
    <property type="entry name" value="PREPILIN LEADER PEPTIDASE_N-METHYLTRANSFERASE-RELATED"/>
    <property type="match status" value="1"/>
</dbReference>
<keyword evidence="9" id="KW-0378">Hydrolase</keyword>
<dbReference type="InterPro" id="IPR050882">
    <property type="entry name" value="Prepilin_peptidase/N-MTase"/>
</dbReference>
<dbReference type="EMBL" id="CP060490">
    <property type="protein sequence ID" value="QNL45243.1"/>
    <property type="molecule type" value="Genomic_DNA"/>
</dbReference>
<feature type="transmembrane region" description="Helical" evidence="10">
    <location>
        <begin position="6"/>
        <end position="26"/>
    </location>
</feature>
<feature type="domain" description="Prepilin peptidase A24 N-terminal" evidence="12">
    <location>
        <begin position="18"/>
        <end position="100"/>
    </location>
</feature>
<evidence type="ECO:0000313" key="14">
    <source>
        <dbReference type="Proteomes" id="UP000515960"/>
    </source>
</evidence>
<evidence type="ECO:0000256" key="8">
    <source>
        <dbReference type="RuleBase" id="RU003793"/>
    </source>
</evidence>
<dbReference type="Gene3D" id="1.20.120.1220">
    <property type="match status" value="1"/>
</dbReference>
<comment type="function">
    <text evidence="9">Plays an essential role in type IV pili and type II pseudopili formation by proteolytically removing the leader sequence from substrate proteins and subsequently monomethylating the alpha-amino group of the newly exposed N-terminal phenylalanine.</text>
</comment>
<dbReference type="Pfam" id="PF06750">
    <property type="entry name" value="A24_N_bact"/>
    <property type="match status" value="1"/>
</dbReference>
<dbReference type="EC" id="2.1.1.-" evidence="9"/>
<keyword evidence="9" id="KW-0489">Methyltransferase</keyword>
<comment type="subcellular location">
    <subcellularLocation>
        <location evidence="1">Cell inner membrane</location>
        <topology evidence="1">Multi-pass membrane protein</topology>
    </subcellularLocation>
    <subcellularLocation>
        <location evidence="9">Cell membrane</location>
        <topology evidence="9">Multi-pass membrane protein</topology>
    </subcellularLocation>
</comment>
<feature type="domain" description="Prepilin type IV endopeptidase peptidase" evidence="11">
    <location>
        <begin position="111"/>
        <end position="223"/>
    </location>
</feature>
<dbReference type="GO" id="GO:0004190">
    <property type="term" value="F:aspartic-type endopeptidase activity"/>
    <property type="evidence" value="ECO:0007669"/>
    <property type="project" value="UniProtKB-EC"/>
</dbReference>
<keyword evidence="7 10" id="KW-0472">Membrane</keyword>
<feature type="transmembrane region" description="Helical" evidence="10">
    <location>
        <begin position="107"/>
        <end position="125"/>
    </location>
</feature>
<dbReference type="GO" id="GO:0005886">
    <property type="term" value="C:plasma membrane"/>
    <property type="evidence" value="ECO:0007669"/>
    <property type="project" value="UniProtKB-SubCell"/>
</dbReference>
<dbReference type="PRINTS" id="PR00864">
    <property type="entry name" value="PREPILNPTASE"/>
</dbReference>
<evidence type="ECO:0000256" key="9">
    <source>
        <dbReference type="RuleBase" id="RU003794"/>
    </source>
</evidence>